<sequence>MGRPTTTAASATRAPPRATKLADSRVTVRAEDPSRPVGSDVAAAVDDVLTVLRAAVADVSGGPATAIPVRRGRSGLPIGLQAMGPSRGDLTTIEFAALLGREVDGFVSPPDFVQT</sequence>
<dbReference type="RefSeq" id="WP_062704424.1">
    <property type="nucleotide sequence ID" value="NZ_LLZG01000198.1"/>
</dbReference>
<dbReference type="AlphaFoldDB" id="A0A101JUA4"/>
<dbReference type="SUPFAM" id="SSF75304">
    <property type="entry name" value="Amidase signature (AS) enzymes"/>
    <property type="match status" value="1"/>
</dbReference>
<dbReference type="InterPro" id="IPR036928">
    <property type="entry name" value="AS_sf"/>
</dbReference>
<organism evidence="2 3">
    <name type="scientific">Streptomyces regalis</name>
    <dbReference type="NCBI Taxonomy" id="68262"/>
    <lineage>
        <taxon>Bacteria</taxon>
        <taxon>Bacillati</taxon>
        <taxon>Actinomycetota</taxon>
        <taxon>Actinomycetes</taxon>
        <taxon>Kitasatosporales</taxon>
        <taxon>Streptomycetaceae</taxon>
        <taxon>Streptomyces</taxon>
    </lineage>
</organism>
<dbReference type="Proteomes" id="UP000053923">
    <property type="component" value="Unassembled WGS sequence"/>
</dbReference>
<proteinExistence type="predicted"/>
<gene>
    <name evidence="2" type="ORF">ADL12_22160</name>
</gene>
<accession>A0A101JUA4</accession>
<name>A0A101JUA4_9ACTN</name>
<comment type="caution">
    <text evidence="2">The sequence shown here is derived from an EMBL/GenBank/DDBJ whole genome shotgun (WGS) entry which is preliminary data.</text>
</comment>
<evidence type="ECO:0000256" key="1">
    <source>
        <dbReference type="SAM" id="MobiDB-lite"/>
    </source>
</evidence>
<feature type="compositionally biased region" description="Low complexity" evidence="1">
    <location>
        <begin position="1"/>
        <end position="19"/>
    </location>
</feature>
<protein>
    <recommendedName>
        <fullName evidence="4">Amidase domain-containing protein</fullName>
    </recommendedName>
</protein>
<evidence type="ECO:0008006" key="4">
    <source>
        <dbReference type="Google" id="ProtNLM"/>
    </source>
</evidence>
<dbReference type="EMBL" id="LLZG01000198">
    <property type="protein sequence ID" value="KUL33223.1"/>
    <property type="molecule type" value="Genomic_DNA"/>
</dbReference>
<dbReference type="Gene3D" id="3.90.1300.10">
    <property type="entry name" value="Amidase signature (AS) domain"/>
    <property type="match status" value="1"/>
</dbReference>
<feature type="compositionally biased region" description="Basic and acidic residues" evidence="1">
    <location>
        <begin position="20"/>
        <end position="34"/>
    </location>
</feature>
<evidence type="ECO:0000313" key="3">
    <source>
        <dbReference type="Proteomes" id="UP000053923"/>
    </source>
</evidence>
<reference evidence="3" key="1">
    <citation type="submission" date="2015-10" db="EMBL/GenBank/DDBJ databases">
        <authorList>
            <person name="Ju K.-S."/>
            <person name="Doroghazi J.R."/>
            <person name="Metcalf W.W."/>
        </authorList>
    </citation>
    <scope>NUCLEOTIDE SEQUENCE [LARGE SCALE GENOMIC DNA]</scope>
    <source>
        <strain evidence="3">NRRL 3151</strain>
    </source>
</reference>
<keyword evidence="3" id="KW-1185">Reference proteome</keyword>
<feature type="region of interest" description="Disordered" evidence="1">
    <location>
        <begin position="1"/>
        <end position="38"/>
    </location>
</feature>
<dbReference type="OrthoDB" id="182039at2"/>
<evidence type="ECO:0000313" key="2">
    <source>
        <dbReference type="EMBL" id="KUL33223.1"/>
    </source>
</evidence>